<evidence type="ECO:0000256" key="1">
    <source>
        <dbReference type="PROSITE-ProRule" id="PRU00169"/>
    </source>
</evidence>
<accession>A0A418VUT9</accession>
<dbReference type="EMBL" id="QYUL01000002">
    <property type="protein sequence ID" value="RJF80903.1"/>
    <property type="molecule type" value="Genomic_DNA"/>
</dbReference>
<organism evidence="3 4">
    <name type="scientific">Azospirillum cavernae</name>
    <dbReference type="NCBI Taxonomy" id="2320860"/>
    <lineage>
        <taxon>Bacteria</taxon>
        <taxon>Pseudomonadati</taxon>
        <taxon>Pseudomonadota</taxon>
        <taxon>Alphaproteobacteria</taxon>
        <taxon>Rhodospirillales</taxon>
        <taxon>Azospirillaceae</taxon>
        <taxon>Azospirillum</taxon>
    </lineage>
</organism>
<dbReference type="AlphaFoldDB" id="A0A418VUT9"/>
<dbReference type="OrthoDB" id="9786548at2"/>
<dbReference type="PANTHER" id="PTHR43228:SF1">
    <property type="entry name" value="TWO-COMPONENT RESPONSE REGULATOR ARR22"/>
    <property type="match status" value="1"/>
</dbReference>
<comment type="caution">
    <text evidence="3">The sequence shown here is derived from an EMBL/GenBank/DDBJ whole genome shotgun (WGS) entry which is preliminary data.</text>
</comment>
<dbReference type="PROSITE" id="PS50110">
    <property type="entry name" value="RESPONSE_REGULATORY"/>
    <property type="match status" value="1"/>
</dbReference>
<keyword evidence="4" id="KW-1185">Reference proteome</keyword>
<dbReference type="InterPro" id="IPR001789">
    <property type="entry name" value="Sig_transdc_resp-reg_receiver"/>
</dbReference>
<evidence type="ECO:0000313" key="4">
    <source>
        <dbReference type="Proteomes" id="UP000283458"/>
    </source>
</evidence>
<dbReference type="InterPro" id="IPR052048">
    <property type="entry name" value="ST_Response_Regulator"/>
</dbReference>
<reference evidence="3 4" key="1">
    <citation type="submission" date="2018-09" db="EMBL/GenBank/DDBJ databases">
        <authorList>
            <person name="Zhu H."/>
        </authorList>
    </citation>
    <scope>NUCLEOTIDE SEQUENCE [LARGE SCALE GENOMIC DNA]</scope>
    <source>
        <strain evidence="3 4">K2W22B-5</strain>
    </source>
</reference>
<evidence type="ECO:0000313" key="3">
    <source>
        <dbReference type="EMBL" id="RJF80903.1"/>
    </source>
</evidence>
<dbReference type="PANTHER" id="PTHR43228">
    <property type="entry name" value="TWO-COMPONENT RESPONSE REGULATOR"/>
    <property type="match status" value="1"/>
</dbReference>
<dbReference type="GO" id="GO:0000160">
    <property type="term" value="P:phosphorelay signal transduction system"/>
    <property type="evidence" value="ECO:0007669"/>
    <property type="project" value="InterPro"/>
</dbReference>
<sequence length="159" mass="17445">MAIDNASPRDHHGLSILIVDDNKFTRDLLRKILVSYGIADVAPAASGEDALRQLHASFYDLVICDIVMDGMSGIQFVKAIRSKMTPIVNATTMPIIMLTAHADETLVMAAMKAGANGYLVKPLVPSRLTHLIEKLCHSTLPTLRCDEHVTRSRVPLPHH</sequence>
<dbReference type="SMART" id="SM00448">
    <property type="entry name" value="REC"/>
    <property type="match status" value="1"/>
</dbReference>
<dbReference type="Gene3D" id="3.40.50.2300">
    <property type="match status" value="1"/>
</dbReference>
<proteinExistence type="predicted"/>
<evidence type="ECO:0000259" key="2">
    <source>
        <dbReference type="PROSITE" id="PS50110"/>
    </source>
</evidence>
<feature type="modified residue" description="4-aspartylphosphate" evidence="1">
    <location>
        <position position="65"/>
    </location>
</feature>
<dbReference type="RefSeq" id="WP_119830993.1">
    <property type="nucleotide sequence ID" value="NZ_QYUL01000002.1"/>
</dbReference>
<dbReference type="Pfam" id="PF00072">
    <property type="entry name" value="Response_reg"/>
    <property type="match status" value="1"/>
</dbReference>
<feature type="domain" description="Response regulatory" evidence="2">
    <location>
        <begin position="15"/>
        <end position="136"/>
    </location>
</feature>
<keyword evidence="1" id="KW-0597">Phosphoprotein</keyword>
<dbReference type="SUPFAM" id="SSF52172">
    <property type="entry name" value="CheY-like"/>
    <property type="match status" value="1"/>
</dbReference>
<name>A0A418VUT9_9PROT</name>
<gene>
    <name evidence="3" type="ORF">D3877_11730</name>
</gene>
<dbReference type="InterPro" id="IPR011006">
    <property type="entry name" value="CheY-like_superfamily"/>
</dbReference>
<protein>
    <submittedName>
        <fullName evidence="3">Response regulator</fullName>
    </submittedName>
</protein>
<dbReference type="Proteomes" id="UP000283458">
    <property type="component" value="Unassembled WGS sequence"/>
</dbReference>